<accession>A0A913Y4Q2</accession>
<dbReference type="AlphaFoldDB" id="A0A913Y4Q2"/>
<dbReference type="Proteomes" id="UP000887567">
    <property type="component" value="Unplaced"/>
</dbReference>
<keyword evidence="2" id="KW-1185">Reference proteome</keyword>
<protein>
    <submittedName>
        <fullName evidence="1">Uncharacterized protein</fullName>
    </submittedName>
</protein>
<name>A0A913Y4Q2_EXADI</name>
<evidence type="ECO:0000313" key="2">
    <source>
        <dbReference type="Proteomes" id="UP000887567"/>
    </source>
</evidence>
<dbReference type="Pfam" id="PF13148">
    <property type="entry name" value="DUF3987"/>
    <property type="match status" value="1"/>
</dbReference>
<dbReference type="OMA" id="QHERTWS"/>
<dbReference type="GeneID" id="110252595"/>
<sequence length="502" mass="56468">MSSSKLSKITRQHERTWSQLHKRLIDLDFNFSGVFKENVWEYLSNTATSTSTSIGYLIPCILASTAFIASKKGSLIHHKNHDMPFNLYILFVGPPSTGKSQALKQAATLPMSTIIDNYDITNFLLDKCTSSGLAKTVAENKEGYIVSPEIFDLLNKLLKSDDENATGDAQLLCELFSGERVTYRFATERVREIDANVPFSMVGATQVPFAARLIARLDQGHGLLDRFMMMFPPCYRPTVEETDRAIQWLNEQNIESLTDIFLEMAENLRKVNYKFTDDAQALLQQLSTQEIEDINQALKDGDPVPKCKKCDLVKRIAGCLHIFNNIATNLLDGQKPPTTPQRITKSSVEAAITILNYCNTQKQIATEFINNIVSECVENEARQPSKDVFKAALLNFPGPIVLCRSFKQYGPRALRSISDHEFKNIASQMNAYGKIVTVRVPRSTRPTLVFVKKEPQAIDWDVANQICDRETYLTKFTLPIHNSVSQGIKTQLTAEGHINVEL</sequence>
<dbReference type="KEGG" id="epa:110252595"/>
<dbReference type="InterPro" id="IPR025048">
    <property type="entry name" value="DUF3987"/>
</dbReference>
<reference evidence="1" key="1">
    <citation type="submission" date="2022-11" db="UniProtKB">
        <authorList>
            <consortium name="EnsemblMetazoa"/>
        </authorList>
    </citation>
    <scope>IDENTIFICATION</scope>
</reference>
<proteinExistence type="predicted"/>
<evidence type="ECO:0000313" key="1">
    <source>
        <dbReference type="EnsemblMetazoa" id="XP_020915082.2"/>
    </source>
</evidence>
<organism evidence="1 2">
    <name type="scientific">Exaiptasia diaphana</name>
    <name type="common">Tropical sea anemone</name>
    <name type="synonym">Aiptasia pulchella</name>
    <dbReference type="NCBI Taxonomy" id="2652724"/>
    <lineage>
        <taxon>Eukaryota</taxon>
        <taxon>Metazoa</taxon>
        <taxon>Cnidaria</taxon>
        <taxon>Anthozoa</taxon>
        <taxon>Hexacorallia</taxon>
        <taxon>Actiniaria</taxon>
        <taxon>Aiptasiidae</taxon>
        <taxon>Exaiptasia</taxon>
    </lineage>
</organism>
<dbReference type="EnsemblMetazoa" id="XM_021059423.2">
    <property type="protein sequence ID" value="XP_020915082.2"/>
    <property type="gene ID" value="LOC110252595"/>
</dbReference>
<dbReference type="RefSeq" id="XP_020915082.2">
    <property type="nucleotide sequence ID" value="XM_021059423.2"/>
</dbReference>
<dbReference type="OrthoDB" id="5980337at2759"/>